<protein>
    <submittedName>
        <fullName evidence="2">Uncharacterized protein</fullName>
    </submittedName>
</protein>
<keyword evidence="3" id="KW-1185">Reference proteome</keyword>
<dbReference type="AlphaFoldDB" id="A0A075AX48"/>
<name>A0A075AX48_ROZAC</name>
<evidence type="ECO:0000256" key="1">
    <source>
        <dbReference type="SAM" id="MobiDB-lite"/>
    </source>
</evidence>
<gene>
    <name evidence="2" type="ORF">O9G_002880</name>
</gene>
<dbReference type="HOGENOM" id="CLU_524918_0_0_1"/>
<dbReference type="Proteomes" id="UP000030755">
    <property type="component" value="Unassembled WGS sequence"/>
</dbReference>
<dbReference type="EMBL" id="KE561079">
    <property type="protein sequence ID" value="EPZ33079.1"/>
    <property type="molecule type" value="Genomic_DNA"/>
</dbReference>
<sequence length="519" mass="58781">MSQQQSFFDDSSSHSSTLQSWVFSDDDVQFQNNVAQQALDDFEEEYENGSSLLCLKSSYTEQAPLSPYVSRIPKLNQQNNYSPLENVLFCSKLSQDDFFNSKTPSKTLEGPDVHLRIGEKFNFPHKDIEEYFDRLTNGDGFTIDYFAILTNSEGDVTLCPYVSDVSWFELLSALNSKTEMCLWCRLPIGLAEENLKFSCSVFSTFGLFYFVPGNMKGRPVPSIFDFLPFNLTSSAPVMEVCDLKATIIFDNVKSYYNNRGEEIICKDGEEEEIIVNDYPLEAQITSNDMNLETIDQKYEEIWPQILELALPKLNSQQECFSSCNDAVSTTTGGTLSFKSLSSVENTKLVELITEKRPSPHLQPESKQVMRPFKSARPITETLKETPTKSILTKNVLRPLKSAYPRVLSAINTENRPGTGQFFRKLPPLPPLNRDRERERSGIINFDGKSSYQNSKNNDEGARQPGGKLSRSAWSTRSQKEDKKEDALNLDTIKGVSMKITDKLATSFSKPKRTVSFQNH</sequence>
<proteinExistence type="predicted"/>
<organism evidence="2 3">
    <name type="scientific">Rozella allomycis (strain CSF55)</name>
    <dbReference type="NCBI Taxonomy" id="988480"/>
    <lineage>
        <taxon>Eukaryota</taxon>
        <taxon>Fungi</taxon>
        <taxon>Fungi incertae sedis</taxon>
        <taxon>Cryptomycota</taxon>
        <taxon>Cryptomycota incertae sedis</taxon>
        <taxon>Rozella</taxon>
    </lineage>
</organism>
<feature type="compositionally biased region" description="Basic and acidic residues" evidence="1">
    <location>
        <begin position="477"/>
        <end position="486"/>
    </location>
</feature>
<reference evidence="2 3" key="1">
    <citation type="journal article" date="2013" name="Curr. Biol.">
        <title>Shared signatures of parasitism and phylogenomics unite Cryptomycota and microsporidia.</title>
        <authorList>
            <person name="James T.Y."/>
            <person name="Pelin A."/>
            <person name="Bonen L."/>
            <person name="Ahrendt S."/>
            <person name="Sain D."/>
            <person name="Corradi N."/>
            <person name="Stajich J.E."/>
        </authorList>
    </citation>
    <scope>NUCLEOTIDE SEQUENCE [LARGE SCALE GENOMIC DNA]</scope>
    <source>
        <strain evidence="2 3">CSF55</strain>
    </source>
</reference>
<evidence type="ECO:0000313" key="2">
    <source>
        <dbReference type="EMBL" id="EPZ33079.1"/>
    </source>
</evidence>
<feature type="region of interest" description="Disordered" evidence="1">
    <location>
        <begin position="410"/>
        <end position="486"/>
    </location>
</feature>
<accession>A0A075AX48</accession>
<evidence type="ECO:0000313" key="3">
    <source>
        <dbReference type="Proteomes" id="UP000030755"/>
    </source>
</evidence>